<dbReference type="GO" id="GO:0009361">
    <property type="term" value="C:succinate-CoA ligase complex (ADP-forming)"/>
    <property type="evidence" value="ECO:0007669"/>
    <property type="project" value="TreeGrafter"/>
</dbReference>
<keyword evidence="2 5" id="KW-0816">Tricarboxylic acid cycle</keyword>
<reference evidence="10 11" key="1">
    <citation type="journal article" date="2017" name="BMC Genomics">
        <title>Genomic analysis of methanogenic archaea reveals a shift towards energy conservation.</title>
        <authorList>
            <person name="Gilmore S.P."/>
            <person name="Henske J.K."/>
            <person name="Sexton J.A."/>
            <person name="Solomon K.V."/>
            <person name="Seppala S."/>
            <person name="Yoo J.I."/>
            <person name="Huyett L.M."/>
            <person name="Pressman A."/>
            <person name="Cogan J.Z."/>
            <person name="Kivenson V."/>
            <person name="Peng X."/>
            <person name="Tan Y."/>
            <person name="Valentine D.L."/>
            <person name="O'Malley M.A."/>
        </authorList>
    </citation>
    <scope>NUCLEOTIDE SEQUENCE [LARGE SCALE GENOMIC DNA]</scope>
    <source>
        <strain evidence="10 11">1R-7</strain>
    </source>
</reference>
<dbReference type="GO" id="GO:0043758">
    <property type="term" value="F:acetate-CoA ligase (ADP-forming) activity"/>
    <property type="evidence" value="ECO:0007669"/>
    <property type="project" value="UniProtKB-EC"/>
</dbReference>
<accession>A0A2A2HF83</accession>
<dbReference type="GO" id="GO:0004776">
    <property type="term" value="F:succinate-CoA ligase (GDP-forming) activity"/>
    <property type="evidence" value="ECO:0007669"/>
    <property type="project" value="TreeGrafter"/>
</dbReference>
<dbReference type="GO" id="GO:0004775">
    <property type="term" value="F:succinate-CoA ligase (ADP-forming) activity"/>
    <property type="evidence" value="ECO:0007669"/>
    <property type="project" value="UniProtKB-UniRule"/>
</dbReference>
<dbReference type="PRINTS" id="PR01798">
    <property type="entry name" value="SCOASYNTHASE"/>
</dbReference>
<organism evidence="10 11">
    <name type="scientific">Methanosphaera cuniculi</name>
    <dbReference type="NCBI Taxonomy" id="1077256"/>
    <lineage>
        <taxon>Archaea</taxon>
        <taxon>Methanobacteriati</taxon>
        <taxon>Methanobacteriota</taxon>
        <taxon>Methanomada group</taxon>
        <taxon>Methanobacteria</taxon>
        <taxon>Methanobacteriales</taxon>
        <taxon>Methanobacteriaceae</taxon>
        <taxon>Methanosphaera</taxon>
    </lineage>
</organism>
<feature type="binding site" evidence="5">
    <location>
        <begin position="96"/>
        <end position="98"/>
    </location>
    <ligand>
        <name>CoA</name>
        <dbReference type="ChEBI" id="CHEBI:57287"/>
    </ligand>
</feature>
<evidence type="ECO:0000256" key="7">
    <source>
        <dbReference type="RuleBase" id="RU000677"/>
    </source>
</evidence>
<dbReference type="Gene3D" id="3.40.50.261">
    <property type="entry name" value="Succinyl-CoA synthetase domains"/>
    <property type="match status" value="1"/>
</dbReference>
<evidence type="ECO:0000256" key="2">
    <source>
        <dbReference type="ARBA" id="ARBA00022532"/>
    </source>
</evidence>
<keyword evidence="4 5" id="KW-0547">Nucleotide-binding</keyword>
<comment type="catalytic activity">
    <reaction evidence="5 8">
        <text>succinate + ATP + CoA = succinyl-CoA + ADP + phosphate</text>
        <dbReference type="Rhea" id="RHEA:17661"/>
        <dbReference type="ChEBI" id="CHEBI:30031"/>
        <dbReference type="ChEBI" id="CHEBI:30616"/>
        <dbReference type="ChEBI" id="CHEBI:43474"/>
        <dbReference type="ChEBI" id="CHEBI:57287"/>
        <dbReference type="ChEBI" id="CHEBI:57292"/>
        <dbReference type="ChEBI" id="CHEBI:456216"/>
        <dbReference type="EC" id="6.2.1.5"/>
    </reaction>
</comment>
<dbReference type="GO" id="GO:0000166">
    <property type="term" value="F:nucleotide binding"/>
    <property type="evidence" value="ECO:0007669"/>
    <property type="project" value="UniProtKB-KW"/>
</dbReference>
<sequence length="287" mass="30573">MVILLNKGTNIVVQGITGKQGRFHTKEMLDYNTNIVAGTSPGKAGQTVEGVPVYNTIEEVKRYHPEVNTSIIFIPAPFVKDAAFEAISELDLVIIITEHIPIHDSMEIVEYAKEHDTVVIGPNTPGIITPEIGKVGIMPTHIFKKGNIGLVSRSGTLTYEIASEISDSGLGISTAIGIGGDPITGQNFIDVLKKFEEDPDTEAIVMLGEIGGIAEVKAAKYAQEHLTKPIISFIAGVSAPQGKRMGHAGAIIEGTDGTAENKKELLKSFGAHVVDKPSEIVAVIKSL</sequence>
<keyword evidence="11" id="KW-1185">Reference proteome</keyword>
<evidence type="ECO:0000256" key="6">
    <source>
        <dbReference type="PIRSR" id="PIRSR001553-1"/>
    </source>
</evidence>
<dbReference type="NCBIfam" id="NF004230">
    <property type="entry name" value="PRK05678.1"/>
    <property type="match status" value="1"/>
</dbReference>
<evidence type="ECO:0000256" key="5">
    <source>
        <dbReference type="HAMAP-Rule" id="MF_01988"/>
    </source>
</evidence>
<dbReference type="InterPro" id="IPR036291">
    <property type="entry name" value="NAD(P)-bd_dom_sf"/>
</dbReference>
<feature type="binding site" evidence="5">
    <location>
        <position position="159"/>
    </location>
    <ligand>
        <name>substrate</name>
        <note>ligand shared with subunit beta</note>
    </ligand>
</feature>
<comment type="similarity">
    <text evidence="5 7">Belongs to the succinate/malate CoA ligase alpha subunit family.</text>
</comment>
<dbReference type="SMART" id="SM00881">
    <property type="entry name" value="CoA_binding"/>
    <property type="match status" value="1"/>
</dbReference>
<dbReference type="GO" id="GO:0006099">
    <property type="term" value="P:tricarboxylic acid cycle"/>
    <property type="evidence" value="ECO:0007669"/>
    <property type="project" value="UniProtKB-UniRule"/>
</dbReference>
<dbReference type="AlphaFoldDB" id="A0A2A2HF83"/>
<dbReference type="InterPro" id="IPR033847">
    <property type="entry name" value="Citrt_syn/SCS-alpha_CS"/>
</dbReference>
<dbReference type="InterPro" id="IPR005811">
    <property type="entry name" value="SUCC_ACL_C"/>
</dbReference>
<dbReference type="NCBIfam" id="TIGR01019">
    <property type="entry name" value="sucCoAalpha"/>
    <property type="match status" value="1"/>
</dbReference>
<dbReference type="InterPro" id="IPR016102">
    <property type="entry name" value="Succinyl-CoA_synth-like"/>
</dbReference>
<proteinExistence type="inferred from homology"/>
<dbReference type="PANTHER" id="PTHR11117">
    <property type="entry name" value="SUCCINYL-COA LIGASE SUBUNIT ALPHA"/>
    <property type="match status" value="1"/>
</dbReference>
<feature type="binding site" evidence="5">
    <location>
        <position position="43"/>
    </location>
    <ligand>
        <name>CoA</name>
        <dbReference type="ChEBI" id="CHEBI:57287"/>
    </ligand>
</feature>
<dbReference type="Proteomes" id="UP000217528">
    <property type="component" value="Unassembled WGS sequence"/>
</dbReference>
<dbReference type="InterPro" id="IPR017440">
    <property type="entry name" value="Cit_synth/succinyl-CoA_lig_AS"/>
</dbReference>
<feature type="binding site" evidence="5">
    <location>
        <begin position="17"/>
        <end position="20"/>
    </location>
    <ligand>
        <name>CoA</name>
        <dbReference type="ChEBI" id="CHEBI:57287"/>
    </ligand>
</feature>
<protein>
    <recommendedName>
        <fullName evidence="5">Succinate--CoA ligase [ADP-forming] subunit alpha</fullName>
        <ecNumber evidence="5">6.2.1.5</ecNumber>
    </recommendedName>
    <alternativeName>
        <fullName evidence="5">Succinyl-CoA synthetase subunit alpha</fullName>
        <shortName evidence="5">SCS-alpha</shortName>
    </alternativeName>
</protein>
<dbReference type="Pfam" id="PF00549">
    <property type="entry name" value="Ligase_CoA"/>
    <property type="match status" value="1"/>
</dbReference>
<evidence type="ECO:0000256" key="8">
    <source>
        <dbReference type="RuleBase" id="RU000699"/>
    </source>
</evidence>
<dbReference type="InterPro" id="IPR003781">
    <property type="entry name" value="CoA-bd"/>
</dbReference>
<dbReference type="FunFam" id="3.40.50.720:FF:000277">
    <property type="entry name" value="Succinate--CoA ligase [ADP-forming] subunit alpha"/>
    <property type="match status" value="1"/>
</dbReference>
<keyword evidence="3 5" id="KW-0436">Ligase</keyword>
<comment type="function">
    <text evidence="5 8">Succinyl-CoA synthetase functions in the citric acid cycle (TCA), coupling the hydrolysis of succinyl-CoA to the synthesis of either ATP or GTP and thus represents the only step of substrate-level phosphorylation in the TCA. The alpha subunit of the enzyme binds the substrates coenzyme A and phosphate, while succinate binding and nucleotide specificity is provided by the beta subunit.</text>
</comment>
<dbReference type="PROSITE" id="PS01216">
    <property type="entry name" value="SUCCINYL_COA_LIG_1"/>
    <property type="match status" value="1"/>
</dbReference>
<dbReference type="FunFam" id="3.40.50.261:FF:000006">
    <property type="entry name" value="Succinate--CoA ligase [ADP-forming] subunit alpha"/>
    <property type="match status" value="1"/>
</dbReference>
<dbReference type="SUPFAM" id="SSF52210">
    <property type="entry name" value="Succinyl-CoA synthetase domains"/>
    <property type="match status" value="1"/>
</dbReference>
<name>A0A2A2HF83_9EURY</name>
<evidence type="ECO:0000256" key="4">
    <source>
        <dbReference type="ARBA" id="ARBA00022741"/>
    </source>
</evidence>
<dbReference type="PIRSF" id="PIRSF001553">
    <property type="entry name" value="SucCS_alpha"/>
    <property type="match status" value="1"/>
</dbReference>
<dbReference type="EMBL" id="LMVN01000003">
    <property type="protein sequence ID" value="PAV08015.1"/>
    <property type="molecule type" value="Genomic_DNA"/>
</dbReference>
<gene>
    <name evidence="5" type="primary">sucD</name>
    <name evidence="10" type="ORF">ASJ82_05045</name>
</gene>
<dbReference type="InterPro" id="IPR005810">
    <property type="entry name" value="CoA_lig_alpha"/>
</dbReference>
<dbReference type="SUPFAM" id="SSF51735">
    <property type="entry name" value="NAD(P)-binding Rossmann-fold domains"/>
    <property type="match status" value="1"/>
</dbReference>
<dbReference type="EC" id="6.2.1.5" evidence="5"/>
<feature type="active site" description="Tele-phosphohistidine intermediate" evidence="5 6">
    <location>
        <position position="247"/>
    </location>
</feature>
<feature type="domain" description="CoA-binding" evidence="9">
    <location>
        <begin position="4"/>
        <end position="100"/>
    </location>
</feature>
<evidence type="ECO:0000256" key="1">
    <source>
        <dbReference type="ARBA" id="ARBA00001619"/>
    </source>
</evidence>
<evidence type="ECO:0000313" key="10">
    <source>
        <dbReference type="EMBL" id="PAV08015.1"/>
    </source>
</evidence>
<comment type="pathway">
    <text evidence="5 8">Carbohydrate metabolism; tricarboxylic acid cycle; succinate from succinyl-CoA (ligase route): step 1/1.</text>
</comment>
<comment type="catalytic activity">
    <reaction evidence="1">
        <text>acetate + ATP + CoA = acetyl-CoA + ADP + phosphate</text>
        <dbReference type="Rhea" id="RHEA:15081"/>
        <dbReference type="ChEBI" id="CHEBI:30089"/>
        <dbReference type="ChEBI" id="CHEBI:30616"/>
        <dbReference type="ChEBI" id="CHEBI:43474"/>
        <dbReference type="ChEBI" id="CHEBI:57287"/>
        <dbReference type="ChEBI" id="CHEBI:57288"/>
        <dbReference type="ChEBI" id="CHEBI:456216"/>
        <dbReference type="EC" id="6.2.1.13"/>
    </reaction>
</comment>
<dbReference type="PANTHER" id="PTHR11117:SF2">
    <property type="entry name" value="SUCCINATE--COA LIGASE [ADP_GDP-FORMING] SUBUNIT ALPHA, MITOCHONDRIAL"/>
    <property type="match status" value="1"/>
</dbReference>
<dbReference type="Gene3D" id="3.40.50.720">
    <property type="entry name" value="NAD(P)-binding Rossmann-like Domain"/>
    <property type="match status" value="1"/>
</dbReference>
<comment type="catalytic activity">
    <reaction evidence="5">
        <text>GTP + succinate + CoA = succinyl-CoA + GDP + phosphate</text>
        <dbReference type="Rhea" id="RHEA:22120"/>
        <dbReference type="ChEBI" id="CHEBI:30031"/>
        <dbReference type="ChEBI" id="CHEBI:37565"/>
        <dbReference type="ChEBI" id="CHEBI:43474"/>
        <dbReference type="ChEBI" id="CHEBI:57287"/>
        <dbReference type="ChEBI" id="CHEBI:57292"/>
        <dbReference type="ChEBI" id="CHEBI:58189"/>
    </reaction>
</comment>
<dbReference type="UniPathway" id="UPA00223">
    <property type="reaction ID" value="UER00999"/>
</dbReference>
<evidence type="ECO:0000259" key="9">
    <source>
        <dbReference type="SMART" id="SM00881"/>
    </source>
</evidence>
<dbReference type="Pfam" id="PF02629">
    <property type="entry name" value="CoA_binding"/>
    <property type="match status" value="1"/>
</dbReference>
<evidence type="ECO:0000313" key="11">
    <source>
        <dbReference type="Proteomes" id="UP000217528"/>
    </source>
</evidence>
<comment type="subunit">
    <text evidence="5 8">Heterotetramer of two alpha and two beta subunits.</text>
</comment>
<dbReference type="PROSITE" id="PS00399">
    <property type="entry name" value="SUCCINYL_COA_LIG_2"/>
    <property type="match status" value="1"/>
</dbReference>
<comment type="caution">
    <text evidence="10">The sequence shown here is derived from an EMBL/GenBank/DDBJ whole genome shotgun (WGS) entry which is preliminary data.</text>
</comment>
<dbReference type="HAMAP" id="MF_01988">
    <property type="entry name" value="Succ_CoA_alpha"/>
    <property type="match status" value="1"/>
</dbReference>
<evidence type="ECO:0000256" key="3">
    <source>
        <dbReference type="ARBA" id="ARBA00022598"/>
    </source>
</evidence>